<dbReference type="Gene3D" id="3.30.420.10">
    <property type="entry name" value="Ribonuclease H-like superfamily/Ribonuclease H"/>
    <property type="match status" value="1"/>
</dbReference>
<evidence type="ECO:0000313" key="1">
    <source>
        <dbReference type="EMBL" id="KAL1490298.1"/>
    </source>
</evidence>
<dbReference type="PANTHER" id="PTHR33939:SF1">
    <property type="entry name" value="DUF4371 DOMAIN-CONTAINING PROTEIN"/>
    <property type="match status" value="1"/>
</dbReference>
<accession>A0ABD1E6I8</accession>
<reference evidence="1 2" key="1">
    <citation type="submission" date="2024-05" db="EMBL/GenBank/DDBJ databases">
        <title>Genetic variation in Jamaican populations of the coffee berry borer (Hypothenemus hampei).</title>
        <authorList>
            <person name="Errbii M."/>
            <person name="Myrie A."/>
        </authorList>
    </citation>
    <scope>NUCLEOTIDE SEQUENCE [LARGE SCALE GENOMIC DNA]</scope>
    <source>
        <strain evidence="1">JA-Hopewell-2020-01-JO</strain>
        <tissue evidence="1">Whole body</tissue>
    </source>
</reference>
<gene>
    <name evidence="1" type="ORF">ABEB36_013014</name>
</gene>
<name>A0ABD1E6I8_HYPHA</name>
<dbReference type="PANTHER" id="PTHR33939">
    <property type="entry name" value="PROTEIN CBG22215"/>
    <property type="match status" value="1"/>
</dbReference>
<keyword evidence="2" id="KW-1185">Reference proteome</keyword>
<evidence type="ECO:0000313" key="2">
    <source>
        <dbReference type="Proteomes" id="UP001566132"/>
    </source>
</evidence>
<dbReference type="InterPro" id="IPR036397">
    <property type="entry name" value="RNaseH_sf"/>
</dbReference>
<protein>
    <recommendedName>
        <fullName evidence="3">Tc1-like transposase DDE domain-containing protein</fullName>
    </recommendedName>
</protein>
<dbReference type="EMBL" id="JBDJPC010000010">
    <property type="protein sequence ID" value="KAL1490298.1"/>
    <property type="molecule type" value="Genomic_DNA"/>
</dbReference>
<proteinExistence type="predicted"/>
<dbReference type="Proteomes" id="UP001566132">
    <property type="component" value="Unassembled WGS sequence"/>
</dbReference>
<evidence type="ECO:0008006" key="3">
    <source>
        <dbReference type="Google" id="ProtNLM"/>
    </source>
</evidence>
<dbReference type="AlphaFoldDB" id="A0ABD1E6I8"/>
<sequence>MQTRNYHGEMNQENFGKWFENQLIPNLHEPSLNGHRVLRLPPYHCQFNAIELIWGICKNYYNAHTGRDGKNIKASLEMWKEALAKVTEETWRKCIEHTDLEITKWYNKEQIMHTADTNPLIINVDDDESDEWASDNNYR</sequence>
<organism evidence="1 2">
    <name type="scientific">Hypothenemus hampei</name>
    <name type="common">Coffee berry borer</name>
    <dbReference type="NCBI Taxonomy" id="57062"/>
    <lineage>
        <taxon>Eukaryota</taxon>
        <taxon>Metazoa</taxon>
        <taxon>Ecdysozoa</taxon>
        <taxon>Arthropoda</taxon>
        <taxon>Hexapoda</taxon>
        <taxon>Insecta</taxon>
        <taxon>Pterygota</taxon>
        <taxon>Neoptera</taxon>
        <taxon>Endopterygota</taxon>
        <taxon>Coleoptera</taxon>
        <taxon>Polyphaga</taxon>
        <taxon>Cucujiformia</taxon>
        <taxon>Curculionidae</taxon>
        <taxon>Scolytinae</taxon>
        <taxon>Hypothenemus</taxon>
    </lineage>
</organism>
<comment type="caution">
    <text evidence="1">The sequence shown here is derived from an EMBL/GenBank/DDBJ whole genome shotgun (WGS) entry which is preliminary data.</text>
</comment>